<proteinExistence type="predicted"/>
<evidence type="ECO:0000256" key="1">
    <source>
        <dbReference type="SAM" id="MobiDB-lite"/>
    </source>
</evidence>
<dbReference type="InterPro" id="IPR051971">
    <property type="entry name" value="E3_ubiquitin-PDZ_ligase"/>
</dbReference>
<dbReference type="AlphaFoldDB" id="A0A914RXU3"/>
<protein>
    <submittedName>
        <fullName evidence="3">IBB domain-containing protein</fullName>
    </submittedName>
</protein>
<dbReference type="Proteomes" id="UP000887564">
    <property type="component" value="Unplaced"/>
</dbReference>
<name>A0A914RXU3_PAREQ</name>
<sequence length="75" mass="8897">MKAAYYHFILIAAISQERTGISTDDDAMSELKTGRFWSREERKKHLERAKERKMRQHQMLAERQQRPSDQVVSSC</sequence>
<accession>A0A914RXU3</accession>
<organism evidence="2 3">
    <name type="scientific">Parascaris equorum</name>
    <name type="common">Equine roundworm</name>
    <dbReference type="NCBI Taxonomy" id="6256"/>
    <lineage>
        <taxon>Eukaryota</taxon>
        <taxon>Metazoa</taxon>
        <taxon>Ecdysozoa</taxon>
        <taxon>Nematoda</taxon>
        <taxon>Chromadorea</taxon>
        <taxon>Rhabditida</taxon>
        <taxon>Spirurina</taxon>
        <taxon>Ascaridomorpha</taxon>
        <taxon>Ascaridoidea</taxon>
        <taxon>Ascarididae</taxon>
        <taxon>Parascaris</taxon>
    </lineage>
</organism>
<evidence type="ECO:0000313" key="3">
    <source>
        <dbReference type="WBParaSite" id="PEQ_0001115301-mRNA-1"/>
    </source>
</evidence>
<feature type="region of interest" description="Disordered" evidence="1">
    <location>
        <begin position="48"/>
        <end position="75"/>
    </location>
</feature>
<reference evidence="3" key="1">
    <citation type="submission" date="2022-11" db="UniProtKB">
        <authorList>
            <consortium name="WormBaseParasite"/>
        </authorList>
    </citation>
    <scope>IDENTIFICATION</scope>
</reference>
<evidence type="ECO:0000313" key="2">
    <source>
        <dbReference type="Proteomes" id="UP000887564"/>
    </source>
</evidence>
<dbReference type="WBParaSite" id="PEQ_0001115301-mRNA-1">
    <property type="protein sequence ID" value="PEQ_0001115301-mRNA-1"/>
    <property type="gene ID" value="PEQ_0001115301"/>
</dbReference>
<keyword evidence="2" id="KW-1185">Reference proteome</keyword>
<dbReference type="PANTHER" id="PTHR15545:SF8">
    <property type="entry name" value="SLO-INTERACTING PROTEIN 1"/>
    <property type="match status" value="1"/>
</dbReference>
<dbReference type="PANTHER" id="PTHR15545">
    <property type="entry name" value="PDZ DOMAIN CONTAINING RING FINGER PROTEIN 3, 4"/>
    <property type="match status" value="1"/>
</dbReference>